<evidence type="ECO:0000313" key="2">
    <source>
        <dbReference type="Proteomes" id="UP001186047"/>
    </source>
</evidence>
<proteinExistence type="predicted"/>
<protein>
    <submittedName>
        <fullName evidence="1">Uncharacterized protein</fullName>
    </submittedName>
</protein>
<comment type="caution">
    <text evidence="1">The sequence shown here is derived from an EMBL/GenBank/DDBJ whole genome shotgun (WGS) entry which is preliminary data.</text>
</comment>
<organism evidence="1 2">
    <name type="scientific">Lactococcus lactis</name>
    <dbReference type="NCBI Taxonomy" id="1358"/>
    <lineage>
        <taxon>Bacteria</taxon>
        <taxon>Bacillati</taxon>
        <taxon>Bacillota</taxon>
        <taxon>Bacilli</taxon>
        <taxon>Lactobacillales</taxon>
        <taxon>Streptococcaceae</taxon>
        <taxon>Lactococcus</taxon>
    </lineage>
</organism>
<dbReference type="Proteomes" id="UP001186047">
    <property type="component" value="Unassembled WGS sequence"/>
</dbReference>
<evidence type="ECO:0000313" key="1">
    <source>
        <dbReference type="EMBL" id="MDV2631272.1"/>
    </source>
</evidence>
<reference evidence="1" key="1">
    <citation type="submission" date="2023-10" db="EMBL/GenBank/DDBJ databases">
        <title>Production of high quality cheese from raw caw milk (raw cheese).</title>
        <authorList>
            <person name="Samouris G."/>
        </authorList>
    </citation>
    <scope>NUCLEOTIDE SEQUENCE</scope>
    <source>
        <strain evidence="1">M17-3</strain>
    </source>
</reference>
<dbReference type="EMBL" id="JAWHVL010000001">
    <property type="protein sequence ID" value="MDV2631272.1"/>
    <property type="molecule type" value="Genomic_DNA"/>
</dbReference>
<gene>
    <name evidence="1" type="ORF">RZO31_00045</name>
</gene>
<dbReference type="AlphaFoldDB" id="A0AAE4NLR6"/>
<accession>A0AAE4NLR6</accession>
<name>A0AAE4NLR6_9LACT</name>
<sequence length="83" mass="9976">MTNTNNKIIEENNDLKRRLQFFIMITELNKTPIPEELYKKYACTQKADGSIHEFFPRSDFKRWENEKEYLQIKEIGAKNGTYI</sequence>
<dbReference type="RefSeq" id="WP_143466417.1">
    <property type="nucleotide sequence ID" value="NZ_JAWHVL010000001.1"/>
</dbReference>